<dbReference type="AlphaFoldDB" id="A0A8J5TJE2"/>
<evidence type="ECO:0000313" key="6">
    <source>
        <dbReference type="Proteomes" id="UP000729402"/>
    </source>
</evidence>
<comment type="caution">
    <text evidence="5">The sequence shown here is derived from an EMBL/GenBank/DDBJ whole genome shotgun (WGS) entry which is preliminary data.</text>
</comment>
<evidence type="ECO:0008006" key="7">
    <source>
        <dbReference type="Google" id="ProtNLM"/>
    </source>
</evidence>
<dbReference type="Proteomes" id="UP000729402">
    <property type="component" value="Unassembled WGS sequence"/>
</dbReference>
<feature type="region of interest" description="Disordered" evidence="4">
    <location>
        <begin position="1"/>
        <end position="60"/>
    </location>
</feature>
<reference evidence="5" key="2">
    <citation type="submission" date="2021-02" db="EMBL/GenBank/DDBJ databases">
        <authorList>
            <person name="Kimball J.A."/>
            <person name="Haas M.W."/>
            <person name="Macchietto M."/>
            <person name="Kono T."/>
            <person name="Duquette J."/>
            <person name="Shao M."/>
        </authorList>
    </citation>
    <scope>NUCLEOTIDE SEQUENCE</scope>
    <source>
        <tissue evidence="5">Fresh leaf tissue</tissue>
    </source>
</reference>
<reference evidence="5" key="1">
    <citation type="journal article" date="2021" name="bioRxiv">
        <title>Whole Genome Assembly and Annotation of Northern Wild Rice, Zizania palustris L., Supports a Whole Genome Duplication in the Zizania Genus.</title>
        <authorList>
            <person name="Haas M."/>
            <person name="Kono T."/>
            <person name="Macchietto M."/>
            <person name="Millas R."/>
            <person name="McGilp L."/>
            <person name="Shao M."/>
            <person name="Duquette J."/>
            <person name="Hirsch C.N."/>
            <person name="Kimball J."/>
        </authorList>
    </citation>
    <scope>NUCLEOTIDE SEQUENCE</scope>
    <source>
        <tissue evidence="5">Fresh leaf tissue</tissue>
    </source>
</reference>
<name>A0A8J5TJE2_ZIZPA</name>
<feature type="compositionally biased region" description="Basic and acidic residues" evidence="4">
    <location>
        <begin position="730"/>
        <end position="742"/>
    </location>
</feature>
<dbReference type="PANTHER" id="PTHR32054">
    <property type="entry name" value="HEAVY CHAIN, PUTATIVE, EXPRESSED-RELATED-RELATED"/>
    <property type="match status" value="1"/>
</dbReference>
<feature type="coiled-coil region" evidence="3">
    <location>
        <begin position="213"/>
        <end position="329"/>
    </location>
</feature>
<dbReference type="PANTHER" id="PTHR32054:SF94">
    <property type="entry name" value="OS07G0619100 PROTEIN"/>
    <property type="match status" value="1"/>
</dbReference>
<feature type="coiled-coil region" evidence="3">
    <location>
        <begin position="467"/>
        <end position="595"/>
    </location>
</feature>
<dbReference type="InterPro" id="IPR008545">
    <property type="entry name" value="Web"/>
</dbReference>
<sequence>MESTYASEESSSKESSSVDLLTPTAMNGVGNSTDHVKPNAHEEKSAQEISDGLADPADCLDSPLHVLKRPLLDSTEFNMESNSPTATIHEILSNSELSEAFKHSVDDKADLSSSADAIEVNHLSVNVSSSEETISTDEMNSREDRIYQADATVKPKMIEEQGATPESPYKGLIDTASPFESVREAVTKFGGIVDWKAHKVQMMERRKLIYFELEKVQKEIPLFKEELEAAEVARSQVVNELETTRRIIEELKHNLEREQIEEVQAKQDSELAQLRAQEIEQGVADEASVIARTQTEVAKERHEKAVAELKSVKEELKTVHEQYVTLINERDTAIKRSEEVISAGKEIEKRTEQLTLELIAYKSSLELAHAAHHEAEEHRISASLAKEQDRLAWDRELQKAQEELQQLNNKLMSKSDVKMNLDTKLRRLLSLKSELAAYVQNVLSEETQGLVKDHGSDDAQQISRPSKEALASTQKELEEVRANIEKAKDETKLFRLAATTLRSEMDNRRSSLVALQQREDMASIAISALEAELNRTKQEIESVKSKEADAQERMVQLPRILQQTTQEAEDAKIAALSAQEQLRKAKEEAEQIKTAAATTDIRLSAVLKEIEASKASERLALAAVQALQESEDARDDEHSPRGVTLPLSEYYALSKKAHEAEELAHESVTTALAQAVSAKASESNNLERLCEASKLMDEKKEALESALERADRENQGKLTAEHDLRKWRADHEQRRRAHEAAKRAVNPVSSPPRRFVEQKDPFHKEQESKLHISGTSYHEDLVPNRKLRRKKSLFPLMGSLLSRKTQA</sequence>
<feature type="compositionally biased region" description="Basic and acidic residues" evidence="4">
    <location>
        <begin position="34"/>
        <end position="46"/>
    </location>
</feature>
<dbReference type="Pfam" id="PF05701">
    <property type="entry name" value="WEMBL"/>
    <property type="match status" value="1"/>
</dbReference>
<keyword evidence="6" id="KW-1185">Reference proteome</keyword>
<evidence type="ECO:0000256" key="1">
    <source>
        <dbReference type="ARBA" id="ARBA00005485"/>
    </source>
</evidence>
<dbReference type="EMBL" id="JAAALK010000282">
    <property type="protein sequence ID" value="KAG8079716.1"/>
    <property type="molecule type" value="Genomic_DNA"/>
</dbReference>
<evidence type="ECO:0000256" key="3">
    <source>
        <dbReference type="SAM" id="Coils"/>
    </source>
</evidence>
<organism evidence="5 6">
    <name type="scientific">Zizania palustris</name>
    <name type="common">Northern wild rice</name>
    <dbReference type="NCBI Taxonomy" id="103762"/>
    <lineage>
        <taxon>Eukaryota</taxon>
        <taxon>Viridiplantae</taxon>
        <taxon>Streptophyta</taxon>
        <taxon>Embryophyta</taxon>
        <taxon>Tracheophyta</taxon>
        <taxon>Spermatophyta</taxon>
        <taxon>Magnoliopsida</taxon>
        <taxon>Liliopsida</taxon>
        <taxon>Poales</taxon>
        <taxon>Poaceae</taxon>
        <taxon>BOP clade</taxon>
        <taxon>Oryzoideae</taxon>
        <taxon>Oryzeae</taxon>
        <taxon>Zizaniinae</taxon>
        <taxon>Zizania</taxon>
    </lineage>
</organism>
<keyword evidence="2 3" id="KW-0175">Coiled coil</keyword>
<evidence type="ECO:0000313" key="5">
    <source>
        <dbReference type="EMBL" id="KAG8079716.1"/>
    </source>
</evidence>
<feature type="compositionally biased region" description="Low complexity" evidence="4">
    <location>
        <begin position="1"/>
        <end position="17"/>
    </location>
</feature>
<dbReference type="OrthoDB" id="1931671at2759"/>
<feature type="coiled-coil region" evidence="3">
    <location>
        <begin position="390"/>
        <end position="417"/>
    </location>
</feature>
<evidence type="ECO:0000256" key="4">
    <source>
        <dbReference type="SAM" id="MobiDB-lite"/>
    </source>
</evidence>
<dbReference type="GO" id="GO:0005829">
    <property type="term" value="C:cytosol"/>
    <property type="evidence" value="ECO:0007669"/>
    <property type="project" value="TreeGrafter"/>
</dbReference>
<protein>
    <recommendedName>
        <fullName evidence="7">Protein WEAK CHLOROPLAST MOVEMENT UNDER BLUE LIGHT 1</fullName>
    </recommendedName>
</protein>
<proteinExistence type="inferred from homology"/>
<gene>
    <name evidence="5" type="ORF">GUJ93_ZPchr0007g3152</name>
</gene>
<comment type="similarity">
    <text evidence="1">Belongs to the WEB family.</text>
</comment>
<dbReference type="GO" id="GO:0009904">
    <property type="term" value="P:chloroplast accumulation movement"/>
    <property type="evidence" value="ECO:0007669"/>
    <property type="project" value="TreeGrafter"/>
</dbReference>
<feature type="region of interest" description="Disordered" evidence="4">
    <location>
        <begin position="730"/>
        <end position="784"/>
    </location>
</feature>
<dbReference type="GO" id="GO:0009903">
    <property type="term" value="P:chloroplast avoidance movement"/>
    <property type="evidence" value="ECO:0007669"/>
    <property type="project" value="TreeGrafter"/>
</dbReference>
<feature type="compositionally biased region" description="Basic and acidic residues" evidence="4">
    <location>
        <begin position="754"/>
        <end position="770"/>
    </location>
</feature>
<accession>A0A8J5TJE2</accession>
<evidence type="ECO:0000256" key="2">
    <source>
        <dbReference type="ARBA" id="ARBA00023054"/>
    </source>
</evidence>